<organism evidence="5 6">
    <name type="scientific">Lasiosphaeris hirsuta</name>
    <dbReference type="NCBI Taxonomy" id="260670"/>
    <lineage>
        <taxon>Eukaryota</taxon>
        <taxon>Fungi</taxon>
        <taxon>Dikarya</taxon>
        <taxon>Ascomycota</taxon>
        <taxon>Pezizomycotina</taxon>
        <taxon>Sordariomycetes</taxon>
        <taxon>Sordariomycetidae</taxon>
        <taxon>Sordariales</taxon>
        <taxon>Lasiosphaeriaceae</taxon>
        <taxon>Lasiosphaeris</taxon>
    </lineage>
</organism>
<dbReference type="PANTHER" id="PTHR15696">
    <property type="entry name" value="SMG-7 SUPPRESSOR WITH MORPHOLOGICAL EFFECT ON GENITALIA PROTEIN 7"/>
    <property type="match status" value="1"/>
</dbReference>
<dbReference type="InterPro" id="IPR011990">
    <property type="entry name" value="TPR-like_helical_dom_sf"/>
</dbReference>
<comment type="caution">
    <text evidence="5">The sequence shown here is derived from an EMBL/GenBank/DDBJ whole genome shotgun (WGS) entry which is preliminary data.</text>
</comment>
<dbReference type="InterPro" id="IPR018834">
    <property type="entry name" value="DNA/RNA-bd_Est1-type"/>
</dbReference>
<evidence type="ECO:0000313" key="6">
    <source>
        <dbReference type="Proteomes" id="UP001172102"/>
    </source>
</evidence>
<feature type="region of interest" description="Disordered" evidence="2">
    <location>
        <begin position="882"/>
        <end position="993"/>
    </location>
</feature>
<evidence type="ECO:0000259" key="3">
    <source>
        <dbReference type="Pfam" id="PF10373"/>
    </source>
</evidence>
<feature type="compositionally biased region" description="Polar residues" evidence="2">
    <location>
        <begin position="890"/>
        <end position="899"/>
    </location>
</feature>
<sequence>MAARAPKASPVSAVATATATAPATTPATAAVPTTVTPSVSASATMIVPAAAVPATTKTMDTTEFINVKWKAAQKLRNTIHKELEKISRLSLTADEPMANFEAVEELMKKFRLFCLEIIMSDIRAANQKGVEDALWQIHCLVTKAYRKVTGSLQGSGLAVLKRKVEKLYIAYITTSQSFYRAYLQRFCGSYKMKELERVARLVKFEQPALNQVPVNAADPEVEALITISFHKTLIYLGDLSRYRTLIRSRDRSFNSALTYYALANEIIPESGYGYHQSGVIYAEAHNHLEIVYHMLRAIACDQPHPLAATNLEREFRDLRELKAGGAKGSQEAMVSWFVKLHAFYFQGQEFTERKELEDEVDHRFAMALKAGSESTVDPVLLKIILINITAYVVGMDKIRVEWTDAKSRSCQFTLLVNIRTIHTVSRLLQQETQDLVQQKSSTAVARDAASSAEGRIQSKFTPTFHRALPLLRVYMTWLLFYSSDLVAFQPHLEPQFGTMGRSLAKTLTLLLELLSDSADFGNTVTWLFPEDEETSGIKCLNGPDLYSGCQLRFDALKQELKPRAEDISDKDLTADNAAYTRAFDVALCAIRLAQNSSFPITMPNGSKTFVYMENGKPSQEHPGILTTEQPVSVNPDVAASKLATMTVAEPIVPNISVPAMTRAASESEDFSDDREFYEPRREKVRTAVSGPTTGGITQAPPQPEPPSDFPLDNQLLDMVNPFLAPPSPDRVDPSHIDTSYGMGSVTAGDVFGLAASTSPAPGSATSKSYRNLPWEFFYPAEHTGTGPRNTATIRSAASGWDSRPGSSGNKGSNTIGNNFGIRGLESLDDPFLSRSESLTKSSRLGVSTMTHSAAFPTTQDWTSQAGLDSKARGNQQLQADNIRGMWPEVGTSTSNNSTWGIGPWQQHAPLPTANDRPAPNPPFPSSMAFSGIGSSLPPVNSPWGLPMNAPGQMLQGQSQGSGYLQPWRRSQPRHPAAARPILSPWSSTGQPKW</sequence>
<evidence type="ECO:0000256" key="1">
    <source>
        <dbReference type="RuleBase" id="RU369098"/>
    </source>
</evidence>
<comment type="function">
    <text evidence="1">Plays a role in nonsense-mediated mRNA decay.</text>
</comment>
<dbReference type="GO" id="GO:0005634">
    <property type="term" value="C:nucleus"/>
    <property type="evidence" value="ECO:0007669"/>
    <property type="project" value="UniProtKB-SubCell"/>
</dbReference>
<dbReference type="InterPro" id="IPR045153">
    <property type="entry name" value="Est1/Ebs1-like"/>
</dbReference>
<comment type="subcellular location">
    <subcellularLocation>
        <location evidence="1">Nucleus</location>
    </subcellularLocation>
</comment>
<feature type="compositionally biased region" description="Low complexity" evidence="2">
    <location>
        <begin position="951"/>
        <end position="965"/>
    </location>
</feature>
<name>A0AA40A7X1_9PEZI</name>
<dbReference type="EMBL" id="JAUKUA010000005">
    <property type="protein sequence ID" value="KAK0710963.1"/>
    <property type="molecule type" value="Genomic_DNA"/>
</dbReference>
<keyword evidence="1" id="KW-0539">Nucleus</keyword>
<protein>
    <recommendedName>
        <fullName evidence="1">Nonsense-mediated mRNA decay factor</fullName>
    </recommendedName>
</protein>
<keyword evidence="6" id="KW-1185">Reference proteome</keyword>
<feature type="region of interest" description="Disordered" evidence="2">
    <location>
        <begin position="661"/>
        <end position="711"/>
    </location>
</feature>
<dbReference type="GO" id="GO:0000184">
    <property type="term" value="P:nuclear-transcribed mRNA catabolic process, nonsense-mediated decay"/>
    <property type="evidence" value="ECO:0007669"/>
    <property type="project" value="UniProtKB-KW"/>
</dbReference>
<dbReference type="AlphaFoldDB" id="A0AA40A7X1"/>
<gene>
    <name evidence="5" type="ORF">B0H67DRAFT_270148</name>
</gene>
<accession>A0AA40A7X1</accession>
<dbReference type="PANTHER" id="PTHR15696:SF36">
    <property type="entry name" value="NONSENSE-MEDIATED MRNA DECAY FACTOR"/>
    <property type="match status" value="1"/>
</dbReference>
<evidence type="ECO:0000313" key="5">
    <source>
        <dbReference type="EMBL" id="KAK0710963.1"/>
    </source>
</evidence>
<proteinExistence type="predicted"/>
<reference evidence="5" key="1">
    <citation type="submission" date="2023-06" db="EMBL/GenBank/DDBJ databases">
        <title>Genome-scale phylogeny and comparative genomics of the fungal order Sordariales.</title>
        <authorList>
            <consortium name="Lawrence Berkeley National Laboratory"/>
            <person name="Hensen N."/>
            <person name="Bonometti L."/>
            <person name="Westerberg I."/>
            <person name="Brannstrom I.O."/>
            <person name="Guillou S."/>
            <person name="Cros-Aarteil S."/>
            <person name="Calhoun S."/>
            <person name="Haridas S."/>
            <person name="Kuo A."/>
            <person name="Mondo S."/>
            <person name="Pangilinan J."/>
            <person name="Riley R."/>
            <person name="Labutti K."/>
            <person name="Andreopoulos B."/>
            <person name="Lipzen A."/>
            <person name="Chen C."/>
            <person name="Yanf M."/>
            <person name="Daum C."/>
            <person name="Ng V."/>
            <person name="Clum A."/>
            <person name="Steindorff A."/>
            <person name="Ohm R."/>
            <person name="Martin F."/>
            <person name="Silar P."/>
            <person name="Natvig D."/>
            <person name="Lalanne C."/>
            <person name="Gautier V."/>
            <person name="Ament-Velasquez S.L."/>
            <person name="Kruys A."/>
            <person name="Hutchinson M.I."/>
            <person name="Powell A.J."/>
            <person name="Barry K."/>
            <person name="Miller A.N."/>
            <person name="Grigoriev I.V."/>
            <person name="Debuchy R."/>
            <person name="Gladieux P."/>
            <person name="Thoren M.H."/>
            <person name="Johannesson H."/>
        </authorList>
    </citation>
    <scope>NUCLEOTIDE SEQUENCE</scope>
    <source>
        <strain evidence="5">SMH4607-1</strain>
    </source>
</reference>
<dbReference type="Gene3D" id="1.25.40.10">
    <property type="entry name" value="Tetratricopeptide repeat domain"/>
    <property type="match status" value="1"/>
</dbReference>
<feature type="compositionally biased region" description="Polar residues" evidence="2">
    <location>
        <begin position="804"/>
        <end position="816"/>
    </location>
</feature>
<dbReference type="SUPFAM" id="SSF48452">
    <property type="entry name" value="TPR-like"/>
    <property type="match status" value="1"/>
</dbReference>
<dbReference type="Proteomes" id="UP001172102">
    <property type="component" value="Unassembled WGS sequence"/>
</dbReference>
<dbReference type="InterPro" id="IPR019458">
    <property type="entry name" value="Est1-like_N"/>
</dbReference>
<feature type="compositionally biased region" description="Polar residues" evidence="2">
    <location>
        <begin position="984"/>
        <end position="993"/>
    </location>
</feature>
<keyword evidence="1" id="KW-0866">Nonsense-mediated mRNA decay</keyword>
<feature type="domain" description="DNA/RNA-binding" evidence="3">
    <location>
        <begin position="256"/>
        <end position="542"/>
    </location>
</feature>
<evidence type="ECO:0000256" key="2">
    <source>
        <dbReference type="SAM" id="MobiDB-lite"/>
    </source>
</evidence>
<evidence type="ECO:0000259" key="4">
    <source>
        <dbReference type="Pfam" id="PF10374"/>
    </source>
</evidence>
<dbReference type="Pfam" id="PF10373">
    <property type="entry name" value="EST1_DNA_bind"/>
    <property type="match status" value="1"/>
</dbReference>
<dbReference type="Pfam" id="PF10374">
    <property type="entry name" value="EST1"/>
    <property type="match status" value="1"/>
</dbReference>
<feature type="region of interest" description="Disordered" evidence="2">
    <location>
        <begin position="796"/>
        <end position="816"/>
    </location>
</feature>
<feature type="domain" description="Telomerase activating protein Est1-like N-terminal" evidence="4">
    <location>
        <begin position="130"/>
        <end position="246"/>
    </location>
</feature>
<feature type="compositionally biased region" description="Basic and acidic residues" evidence="2">
    <location>
        <begin position="673"/>
        <end position="685"/>
    </location>
</feature>